<dbReference type="AlphaFoldDB" id="A0A0A7PCJ6"/>
<dbReference type="InterPro" id="IPR029017">
    <property type="entry name" value="Enolase-like_N"/>
</dbReference>
<dbReference type="Gene3D" id="3.20.20.120">
    <property type="entry name" value="Enolase-like C-terminal domain"/>
    <property type="match status" value="1"/>
</dbReference>
<evidence type="ECO:0000256" key="4">
    <source>
        <dbReference type="ARBA" id="ARBA00023235"/>
    </source>
</evidence>
<dbReference type="NCBIfam" id="NF042940">
    <property type="entry name" value="racemase_DgcA"/>
    <property type="match status" value="1"/>
</dbReference>
<proteinExistence type="inferred from homology"/>
<feature type="active site" description="Proton acceptor; specific for (R)-substrate epimerization" evidence="5">
    <location>
        <position position="151"/>
    </location>
</feature>
<dbReference type="SMART" id="SM00922">
    <property type="entry name" value="MR_MLE"/>
    <property type="match status" value="1"/>
</dbReference>
<dbReference type="CDD" id="cd03319">
    <property type="entry name" value="L-Ala-DL-Glu_epimerase"/>
    <property type="match status" value="1"/>
</dbReference>
<dbReference type="InterPro" id="IPR013342">
    <property type="entry name" value="Mandelate_racemase_C"/>
</dbReference>
<dbReference type="OrthoDB" id="9782675at2"/>
<evidence type="ECO:0000256" key="6">
    <source>
        <dbReference type="PIRSR" id="PIRSR634603-3"/>
    </source>
</evidence>
<dbReference type="KEGG" id="sphk:SKP52_03960"/>
<dbReference type="HOGENOM" id="CLU_030273_4_3_5"/>
<dbReference type="PANTHER" id="PTHR48080:SF3">
    <property type="entry name" value="ENOLASE SUPERFAMILY MEMBER DDB_G0284701"/>
    <property type="match status" value="1"/>
</dbReference>
<keyword evidence="10" id="KW-1185">Reference proteome</keyword>
<dbReference type="SUPFAM" id="SSF51604">
    <property type="entry name" value="Enolase C-terminal domain-like"/>
    <property type="match status" value="1"/>
</dbReference>
<dbReference type="InterPro" id="IPR036849">
    <property type="entry name" value="Enolase-like_C_sf"/>
</dbReference>
<dbReference type="InterPro" id="IPR029065">
    <property type="entry name" value="Enolase_C-like"/>
</dbReference>
<dbReference type="InterPro" id="IPR034593">
    <property type="entry name" value="DgoD-like"/>
</dbReference>
<evidence type="ECO:0000313" key="10">
    <source>
        <dbReference type="Proteomes" id="UP000030907"/>
    </source>
</evidence>
<dbReference type="Gene3D" id="3.30.390.10">
    <property type="entry name" value="Enolase-like, N-terminal domain"/>
    <property type="match status" value="1"/>
</dbReference>
<evidence type="ECO:0000256" key="1">
    <source>
        <dbReference type="ARBA" id="ARBA00008031"/>
    </source>
</evidence>
<dbReference type="RefSeq" id="WP_039571968.1">
    <property type="nucleotide sequence ID" value="NZ_CP009122.1"/>
</dbReference>
<evidence type="ECO:0000256" key="2">
    <source>
        <dbReference type="ARBA" id="ARBA00022723"/>
    </source>
</evidence>
<dbReference type="InterPro" id="IPR013341">
    <property type="entry name" value="Mandelate_racemase_N_dom"/>
</dbReference>
<feature type="binding site" evidence="6">
    <location>
        <position position="176"/>
    </location>
    <ligand>
        <name>Mg(2+)</name>
        <dbReference type="ChEBI" id="CHEBI:18420"/>
    </ligand>
</feature>
<evidence type="ECO:0000259" key="8">
    <source>
        <dbReference type="SMART" id="SM00922"/>
    </source>
</evidence>
<feature type="active site" description="Proton acceptor; specific for (S)-substrate epimerization" evidence="5">
    <location>
        <position position="247"/>
    </location>
</feature>
<dbReference type="PANTHER" id="PTHR48080">
    <property type="entry name" value="D-GALACTONATE DEHYDRATASE-RELATED"/>
    <property type="match status" value="1"/>
</dbReference>
<reference evidence="9 10" key="1">
    <citation type="journal article" date="2015" name="Int. J. Syst. Evol. Microbiol.">
        <title>Description of Sphingopyxis fribergensis sp. nov. - a soil bacterium with the ability to degrade styrene and phenylacetic acid.</title>
        <authorList>
            <person name="Oelschlagel M."/>
            <person name="Ruckert C."/>
            <person name="Kalinowski J."/>
            <person name="Schmidt G."/>
            <person name="Schlomann M."/>
            <person name="Tischler D."/>
        </authorList>
    </citation>
    <scope>NUCLEOTIDE SEQUENCE [LARGE SCALE GENOMIC DNA]</scope>
    <source>
        <strain evidence="9 10">Kp5.2</strain>
    </source>
</reference>
<feature type="domain" description="Mandelate racemase/muconate lactonizing enzyme C-terminal" evidence="8">
    <location>
        <begin position="132"/>
        <end position="223"/>
    </location>
</feature>
<sequence>MPRTLTVAGEILPLHTPFRISRGIKTAAQVVTVAIAEDGVVGRGECVPYPRYGENAESTILAIEAARRAIEQGATWRELLELMPAGAARNAVDCALWDLELRRAGTNFAAAFGLEQPLRPIVTAMTVSLDTPDRMAMAAAALADAPLLKIKVDRSDPAAQLNAVRAAAPEPKMIVDPNESWTIEEVRDLQGLMTDLCIDLLEQPLPADADGDLAGFRSAIPIAADEAVHVAADLDRLPDGYGVVNIKLDKAGGLTAALDLAEAARSRGLGVMTGCMICSSLSIAPAWAIAANSGFVDLDGPLWLAEDRAGGVSAAHGIMSPPQPGFWGGI</sequence>
<organism evidence="9 10">
    <name type="scientific">Sphingopyxis fribergensis</name>
    <dbReference type="NCBI Taxonomy" id="1515612"/>
    <lineage>
        <taxon>Bacteria</taxon>
        <taxon>Pseudomonadati</taxon>
        <taxon>Pseudomonadota</taxon>
        <taxon>Alphaproteobacteria</taxon>
        <taxon>Sphingomonadales</taxon>
        <taxon>Sphingomonadaceae</taxon>
        <taxon>Sphingopyxis</taxon>
    </lineage>
</organism>
<dbReference type="STRING" id="1515612.SKP52_03960"/>
<keyword evidence="3 6" id="KW-0460">Magnesium</keyword>
<evidence type="ECO:0000313" key="9">
    <source>
        <dbReference type="EMBL" id="AJA07720.1"/>
    </source>
</evidence>
<dbReference type="GO" id="GO:0016855">
    <property type="term" value="F:racemase and epimerase activity, acting on amino acids and derivatives"/>
    <property type="evidence" value="ECO:0007669"/>
    <property type="project" value="UniProtKB-UniRule"/>
</dbReference>
<evidence type="ECO:0000256" key="3">
    <source>
        <dbReference type="ARBA" id="ARBA00022842"/>
    </source>
</evidence>
<comment type="similarity">
    <text evidence="1 7">Belongs to the mandelate racemase/muconate lactonizing enzyme family.</text>
</comment>
<dbReference type="SFLD" id="SFLDS00001">
    <property type="entry name" value="Enolase"/>
    <property type="match status" value="1"/>
</dbReference>
<dbReference type="Pfam" id="PF02746">
    <property type="entry name" value="MR_MLE_N"/>
    <property type="match status" value="1"/>
</dbReference>
<dbReference type="InterPro" id="IPR034603">
    <property type="entry name" value="Dipeptide_epimerase"/>
</dbReference>
<dbReference type="Pfam" id="PF13378">
    <property type="entry name" value="MR_MLE_C"/>
    <property type="match status" value="1"/>
</dbReference>
<dbReference type="EMBL" id="CP009122">
    <property type="protein sequence ID" value="AJA07720.1"/>
    <property type="molecule type" value="Genomic_DNA"/>
</dbReference>
<dbReference type="SFLD" id="SFLDF00010">
    <property type="entry name" value="dipeptide_epimerase"/>
    <property type="match status" value="1"/>
</dbReference>
<dbReference type="SUPFAM" id="SSF54826">
    <property type="entry name" value="Enolase N-terminal domain-like"/>
    <property type="match status" value="1"/>
</dbReference>
<dbReference type="SFLD" id="SFLDG00180">
    <property type="entry name" value="muconate_cycloisomerase"/>
    <property type="match status" value="1"/>
</dbReference>
<accession>A0A0A7PCJ6</accession>
<evidence type="ECO:0000256" key="5">
    <source>
        <dbReference type="PIRSR" id="PIRSR634603-1"/>
    </source>
</evidence>
<gene>
    <name evidence="9" type="ORF">SKP52_03960</name>
</gene>
<evidence type="ECO:0000256" key="7">
    <source>
        <dbReference type="RuleBase" id="RU366006"/>
    </source>
</evidence>
<comment type="cofactor">
    <cofactor evidence="6 7">
        <name>Mg(2+)</name>
        <dbReference type="ChEBI" id="CHEBI:18420"/>
    </cofactor>
    <text evidence="6 7">Binds 1 Mg(2+) ion per subunit.</text>
</comment>
<keyword evidence="4 7" id="KW-0413">Isomerase</keyword>
<feature type="binding site" evidence="6">
    <location>
        <position position="225"/>
    </location>
    <ligand>
        <name>Mg(2+)</name>
        <dbReference type="ChEBI" id="CHEBI:18420"/>
    </ligand>
</feature>
<feature type="binding site" evidence="6">
    <location>
        <position position="202"/>
    </location>
    <ligand>
        <name>Mg(2+)</name>
        <dbReference type="ChEBI" id="CHEBI:18420"/>
    </ligand>
</feature>
<dbReference type="Proteomes" id="UP000030907">
    <property type="component" value="Chromosome"/>
</dbReference>
<protein>
    <recommendedName>
        <fullName evidence="7">Dipeptide epimerase</fullName>
        <ecNumber evidence="7">5.1.1.-</ecNumber>
    </recommendedName>
</protein>
<dbReference type="GO" id="GO:0046872">
    <property type="term" value="F:metal ion binding"/>
    <property type="evidence" value="ECO:0007669"/>
    <property type="project" value="UniProtKB-KW"/>
</dbReference>
<dbReference type="EC" id="5.1.1.-" evidence="7"/>
<keyword evidence="2 6" id="KW-0479">Metal-binding</keyword>
<name>A0A0A7PCJ6_9SPHN</name>